<evidence type="ECO:0000256" key="5">
    <source>
        <dbReference type="SAM" id="Phobius"/>
    </source>
</evidence>
<dbReference type="GO" id="GO:0004930">
    <property type="term" value="F:G protein-coupled receptor activity"/>
    <property type="evidence" value="ECO:0007669"/>
    <property type="project" value="InterPro"/>
</dbReference>
<feature type="transmembrane region" description="Helical" evidence="5">
    <location>
        <begin position="267"/>
        <end position="288"/>
    </location>
</feature>
<dbReference type="PANTHER" id="PTHR46641:SF2">
    <property type="entry name" value="FMRFAMIDE RECEPTOR"/>
    <property type="match status" value="1"/>
</dbReference>
<feature type="domain" description="G-protein coupled receptors family 1 profile" evidence="6">
    <location>
        <begin position="49"/>
        <end position="321"/>
    </location>
</feature>
<reference evidence="7" key="1">
    <citation type="journal article" date="2023" name="Mol. Biol. Evol.">
        <title>Third-Generation Sequencing Reveals the Adaptive Role of the Epigenome in Three Deep-Sea Polychaetes.</title>
        <authorList>
            <person name="Perez M."/>
            <person name="Aroh O."/>
            <person name="Sun Y."/>
            <person name="Lan Y."/>
            <person name="Juniper S.K."/>
            <person name="Young C.R."/>
            <person name="Angers B."/>
            <person name="Qian P.Y."/>
        </authorList>
    </citation>
    <scope>NUCLEOTIDE SEQUENCE</scope>
    <source>
        <strain evidence="7">P08H-3</strain>
    </source>
</reference>
<keyword evidence="8" id="KW-1185">Reference proteome</keyword>
<dbReference type="InterPro" id="IPR017452">
    <property type="entry name" value="GPCR_Rhodpsn_7TM"/>
</dbReference>
<evidence type="ECO:0000259" key="6">
    <source>
        <dbReference type="PROSITE" id="PS50262"/>
    </source>
</evidence>
<evidence type="ECO:0000256" key="4">
    <source>
        <dbReference type="ARBA" id="ARBA00023136"/>
    </source>
</evidence>
<feature type="transmembrane region" description="Helical" evidence="5">
    <location>
        <begin position="308"/>
        <end position="328"/>
    </location>
</feature>
<accession>A0AAD9MWL0</accession>
<evidence type="ECO:0000313" key="8">
    <source>
        <dbReference type="Proteomes" id="UP001208570"/>
    </source>
</evidence>
<comment type="subcellular location">
    <subcellularLocation>
        <location evidence="1">Membrane</location>
    </subcellularLocation>
</comment>
<feature type="transmembrane region" description="Helical" evidence="5">
    <location>
        <begin position="214"/>
        <end position="236"/>
    </location>
</feature>
<dbReference type="AlphaFoldDB" id="A0AAD9MWL0"/>
<protein>
    <recommendedName>
        <fullName evidence="6">G-protein coupled receptors family 1 profile domain-containing protein</fullName>
    </recommendedName>
</protein>
<dbReference type="Gene3D" id="1.20.1070.10">
    <property type="entry name" value="Rhodopsin 7-helix transmembrane proteins"/>
    <property type="match status" value="1"/>
</dbReference>
<evidence type="ECO:0000256" key="3">
    <source>
        <dbReference type="ARBA" id="ARBA00022989"/>
    </source>
</evidence>
<gene>
    <name evidence="7" type="ORF">LSH36_498g02012</name>
</gene>
<evidence type="ECO:0000256" key="2">
    <source>
        <dbReference type="ARBA" id="ARBA00022692"/>
    </source>
</evidence>
<keyword evidence="4 5" id="KW-0472">Membrane</keyword>
<dbReference type="CDD" id="cd14978">
    <property type="entry name" value="7tmA_FMRFamide_R-like"/>
    <property type="match status" value="1"/>
</dbReference>
<feature type="transmembrane region" description="Helical" evidence="5">
    <location>
        <begin position="151"/>
        <end position="172"/>
    </location>
</feature>
<comment type="caution">
    <text evidence="7">The sequence shown here is derived from an EMBL/GenBank/DDBJ whole genome shotgun (WGS) entry which is preliminary data.</text>
</comment>
<organism evidence="7 8">
    <name type="scientific">Paralvinella palmiformis</name>
    <dbReference type="NCBI Taxonomy" id="53620"/>
    <lineage>
        <taxon>Eukaryota</taxon>
        <taxon>Metazoa</taxon>
        <taxon>Spiralia</taxon>
        <taxon>Lophotrochozoa</taxon>
        <taxon>Annelida</taxon>
        <taxon>Polychaeta</taxon>
        <taxon>Sedentaria</taxon>
        <taxon>Canalipalpata</taxon>
        <taxon>Terebellida</taxon>
        <taxon>Terebelliformia</taxon>
        <taxon>Alvinellidae</taxon>
        <taxon>Paralvinella</taxon>
    </lineage>
</organism>
<dbReference type="PANTHER" id="PTHR46641">
    <property type="entry name" value="FMRFAMIDE RECEPTOR-RELATED"/>
    <property type="match status" value="1"/>
</dbReference>
<keyword evidence="2 5" id="KW-0812">Transmembrane</keyword>
<dbReference type="Proteomes" id="UP001208570">
    <property type="component" value="Unassembled WGS sequence"/>
</dbReference>
<dbReference type="PRINTS" id="PR00237">
    <property type="entry name" value="GPCRRHODOPSN"/>
</dbReference>
<dbReference type="GO" id="GO:0016020">
    <property type="term" value="C:membrane"/>
    <property type="evidence" value="ECO:0007669"/>
    <property type="project" value="UniProtKB-SubCell"/>
</dbReference>
<dbReference type="InterPro" id="IPR000276">
    <property type="entry name" value="GPCR_Rhodpsn"/>
</dbReference>
<feature type="transmembrane region" description="Helical" evidence="5">
    <location>
        <begin position="73"/>
        <end position="98"/>
    </location>
</feature>
<feature type="transmembrane region" description="Helical" evidence="5">
    <location>
        <begin position="118"/>
        <end position="142"/>
    </location>
</feature>
<dbReference type="EMBL" id="JAODUP010000498">
    <property type="protein sequence ID" value="KAK2148432.1"/>
    <property type="molecule type" value="Genomic_DNA"/>
</dbReference>
<evidence type="ECO:0000256" key="1">
    <source>
        <dbReference type="ARBA" id="ARBA00004370"/>
    </source>
</evidence>
<name>A0AAD9MWL0_9ANNE</name>
<dbReference type="PROSITE" id="PS50262">
    <property type="entry name" value="G_PROTEIN_RECEP_F1_2"/>
    <property type="match status" value="1"/>
</dbReference>
<dbReference type="InterPro" id="IPR052954">
    <property type="entry name" value="GPCR-Ligand_Int"/>
</dbReference>
<evidence type="ECO:0000313" key="7">
    <source>
        <dbReference type="EMBL" id="KAK2148432.1"/>
    </source>
</evidence>
<feature type="transmembrane region" description="Helical" evidence="5">
    <location>
        <begin position="32"/>
        <end position="52"/>
    </location>
</feature>
<dbReference type="SUPFAM" id="SSF81321">
    <property type="entry name" value="Family A G protein-coupled receptor-like"/>
    <property type="match status" value="1"/>
</dbReference>
<sequence>MSNQKETSYNASDVLAWAGSQPAPVSWSDPEYLFSGLLIPAFGAFGVVGNILNLTILSWRYNKREINVLERGALLGLIALAVSDLCFCLGILPGAVFYDSKAKFSAKTFHYYYQLYGVYLHDVFIKISTWLTVVIATARYVAICHPLKARIFAGLFATKVAIVVTYAAWFLLLSPILWSYHVYHYEAASQNVSFFLLDIGQFAANAPFRLSFTYLWALLGYFFPVVVLAFCNIKLIRALRESVKWRECSARNAPSGREGNTRITSTLVCLIAMFIVLVSPSELLHFYLDVAQPETYASTKLAILSVNLLQTVNFSFHFVLYCAVNVTFRRTIVNAYYCLLAKVRRSPKQRGLQYSRSISLTRGPTNTFKSVETQV</sequence>
<proteinExistence type="predicted"/>
<keyword evidence="3 5" id="KW-1133">Transmembrane helix</keyword>
<dbReference type="Pfam" id="PF00001">
    <property type="entry name" value="7tm_1"/>
    <property type="match status" value="1"/>
</dbReference>